<sequence length="58" mass="6415">MRAEWDIAEYLAAGRLAHLLPDYRTPGADISALYSQQLQITARVKAFVDLLAETPGAR</sequence>
<dbReference type="AlphaFoldDB" id="A0A6S7B8D2"/>
<name>A0A6S7B8D2_9BURK</name>
<evidence type="ECO:0000313" key="2">
    <source>
        <dbReference type="Proteomes" id="UP000494365"/>
    </source>
</evidence>
<dbReference type="Gene3D" id="3.40.190.290">
    <property type="match status" value="1"/>
</dbReference>
<keyword evidence="2" id="KW-1185">Reference proteome</keyword>
<dbReference type="Proteomes" id="UP000494365">
    <property type="component" value="Unassembled WGS sequence"/>
</dbReference>
<organism evidence="1 2">
    <name type="scientific">Paraburkholderia ultramafica</name>
    <dbReference type="NCBI Taxonomy" id="1544867"/>
    <lineage>
        <taxon>Bacteria</taxon>
        <taxon>Pseudomonadati</taxon>
        <taxon>Pseudomonadota</taxon>
        <taxon>Betaproteobacteria</taxon>
        <taxon>Burkholderiales</taxon>
        <taxon>Burkholderiaceae</taxon>
        <taxon>Paraburkholderia</taxon>
    </lineage>
</organism>
<reference evidence="1 2" key="1">
    <citation type="submission" date="2020-04" db="EMBL/GenBank/DDBJ databases">
        <authorList>
            <person name="De Canck E."/>
        </authorList>
    </citation>
    <scope>NUCLEOTIDE SEQUENCE [LARGE SCALE GENOMIC DNA]</scope>
    <source>
        <strain evidence="1 2">LMG 28614</strain>
    </source>
</reference>
<evidence type="ECO:0000313" key="1">
    <source>
        <dbReference type="EMBL" id="CAB3789421.1"/>
    </source>
</evidence>
<accession>A0A6S7B8D2</accession>
<dbReference type="SUPFAM" id="SSF53850">
    <property type="entry name" value="Periplasmic binding protein-like II"/>
    <property type="match status" value="1"/>
</dbReference>
<gene>
    <name evidence="1" type="ORF">LMG28614_02879</name>
</gene>
<dbReference type="EMBL" id="CADIKK010000012">
    <property type="protein sequence ID" value="CAB3789421.1"/>
    <property type="molecule type" value="Genomic_DNA"/>
</dbReference>
<proteinExistence type="predicted"/>
<protein>
    <submittedName>
        <fullName evidence="1">Uncharacterized protein</fullName>
    </submittedName>
</protein>